<evidence type="ECO:0000313" key="3">
    <source>
        <dbReference type="Proteomes" id="UP000324585"/>
    </source>
</evidence>
<dbReference type="AlphaFoldDB" id="A0A5J4Z5M0"/>
<protein>
    <submittedName>
        <fullName evidence="2">Uncharacterized protein</fullName>
    </submittedName>
</protein>
<feature type="region of interest" description="Disordered" evidence="1">
    <location>
        <begin position="173"/>
        <end position="219"/>
    </location>
</feature>
<feature type="region of interest" description="Disordered" evidence="1">
    <location>
        <begin position="111"/>
        <end position="158"/>
    </location>
</feature>
<sequence length="513" mass="57591">MAVAFLPSPGANGSSWEWLVWMRPRTALLLRRCERSEPDPLRPRRCRCARRVTMSAGLEQDQQAVREVGRARSGKVRAATGVSALPRPIRARAGSLRKRKAMGIQHGLDAKTQARLKSVPTRASGLSSQSAAAKRAKADVDSSEESHARALEQHEREEQLRRLAYQQHVREIRRNRERFPPPRRLLSDPRDSYSVARKLSQVSRPALDRDLPSGPTNLQSSIKSSRVAFEQVGATKVTTLKHATVPVLAPVPEAADGKQKPFGYWTNILNMQAELEKFHASRTDLLNPSSRPLIPVYTVLLKAGRSDLHSAMRRLGGREELARQLKMPLEKVIHWRHKRKVDEDCVGSMAPLSSKPASSPVARRKPPGFWQSFEMFGVEFTKYVNEHCDGVMPSFKKMREDKQYSLIRALKLHGGVEAAHTRLGIPLRVVRKRNGFWKDRANVESELNDYLYDRVYRLGTPLPPLTTNELIAQGRGTLAKAIAAHGGWASFPEGASLLRRKAKTEACETENSF</sequence>
<evidence type="ECO:0000256" key="1">
    <source>
        <dbReference type="SAM" id="MobiDB-lite"/>
    </source>
</evidence>
<accession>A0A5J4Z5M0</accession>
<feature type="compositionally biased region" description="Basic and acidic residues" evidence="1">
    <location>
        <begin position="173"/>
        <end position="191"/>
    </location>
</feature>
<reference evidence="3" key="1">
    <citation type="journal article" date="2019" name="Nat. Commun.">
        <title>Expansion of phycobilisome linker gene families in mesophilic red algae.</title>
        <authorList>
            <person name="Lee J."/>
            <person name="Kim D."/>
            <person name="Bhattacharya D."/>
            <person name="Yoon H.S."/>
        </authorList>
    </citation>
    <scope>NUCLEOTIDE SEQUENCE [LARGE SCALE GENOMIC DNA]</scope>
    <source>
        <strain evidence="3">CCMP 1328</strain>
    </source>
</reference>
<name>A0A5J4Z5M0_PORPP</name>
<dbReference type="Proteomes" id="UP000324585">
    <property type="component" value="Unassembled WGS sequence"/>
</dbReference>
<comment type="caution">
    <text evidence="2">The sequence shown here is derived from an EMBL/GenBank/DDBJ whole genome shotgun (WGS) entry which is preliminary data.</text>
</comment>
<keyword evidence="3" id="KW-1185">Reference proteome</keyword>
<organism evidence="2 3">
    <name type="scientific">Porphyridium purpureum</name>
    <name type="common">Red alga</name>
    <name type="synonym">Porphyridium cruentum</name>
    <dbReference type="NCBI Taxonomy" id="35688"/>
    <lineage>
        <taxon>Eukaryota</taxon>
        <taxon>Rhodophyta</taxon>
        <taxon>Bangiophyceae</taxon>
        <taxon>Porphyridiales</taxon>
        <taxon>Porphyridiaceae</taxon>
        <taxon>Porphyridium</taxon>
    </lineage>
</organism>
<dbReference type="EMBL" id="VRMN01000001">
    <property type="protein sequence ID" value="KAA8498540.1"/>
    <property type="molecule type" value="Genomic_DNA"/>
</dbReference>
<gene>
    <name evidence="2" type="ORF">FVE85_6125</name>
</gene>
<feature type="compositionally biased region" description="Basic and acidic residues" evidence="1">
    <location>
        <begin position="136"/>
        <end position="158"/>
    </location>
</feature>
<proteinExistence type="predicted"/>
<evidence type="ECO:0000313" key="2">
    <source>
        <dbReference type="EMBL" id="KAA8498540.1"/>
    </source>
</evidence>